<proteinExistence type="predicted"/>
<dbReference type="Gene3D" id="3.30.1330.60">
    <property type="entry name" value="OmpA-like domain"/>
    <property type="match status" value="1"/>
</dbReference>
<keyword evidence="7" id="KW-1185">Reference proteome</keyword>
<feature type="domain" description="OmpA-like" evidence="5">
    <location>
        <begin position="397"/>
        <end position="513"/>
    </location>
</feature>
<dbReference type="CDD" id="cd07185">
    <property type="entry name" value="OmpA_C-like"/>
    <property type="match status" value="1"/>
</dbReference>
<comment type="caution">
    <text evidence="6">The sequence shown here is derived from an EMBL/GenBank/DDBJ whole genome shotgun (WGS) entry which is preliminary data.</text>
</comment>
<dbReference type="Pfam" id="PF07676">
    <property type="entry name" value="PD40"/>
    <property type="match status" value="1"/>
</dbReference>
<dbReference type="InterPro" id="IPR011659">
    <property type="entry name" value="WD40"/>
</dbReference>
<dbReference type="InterPro" id="IPR050330">
    <property type="entry name" value="Bact_OuterMem_StrucFunc"/>
</dbReference>
<evidence type="ECO:0000313" key="6">
    <source>
        <dbReference type="EMBL" id="MBC6491371.1"/>
    </source>
</evidence>
<evidence type="ECO:0000259" key="5">
    <source>
        <dbReference type="PROSITE" id="PS51123"/>
    </source>
</evidence>
<dbReference type="EMBL" id="MBUA01000012">
    <property type="protein sequence ID" value="MBC6491371.1"/>
    <property type="molecule type" value="Genomic_DNA"/>
</dbReference>
<dbReference type="InterPro" id="IPR006664">
    <property type="entry name" value="OMP_bac"/>
</dbReference>
<evidence type="ECO:0000256" key="2">
    <source>
        <dbReference type="ARBA" id="ARBA00023136"/>
    </source>
</evidence>
<dbReference type="SUPFAM" id="SSF103088">
    <property type="entry name" value="OmpA-like"/>
    <property type="match status" value="1"/>
</dbReference>
<dbReference type="InterPro" id="IPR006665">
    <property type="entry name" value="OmpA-like"/>
</dbReference>
<gene>
    <name evidence="6" type="ORF">BC349_10030</name>
</gene>
<evidence type="ECO:0000256" key="1">
    <source>
        <dbReference type="ARBA" id="ARBA00004442"/>
    </source>
</evidence>
<dbReference type="Proteomes" id="UP000765802">
    <property type="component" value="Unassembled WGS sequence"/>
</dbReference>
<organism evidence="6 7">
    <name type="scientific">Flavihumibacter stibioxidans</name>
    <dbReference type="NCBI Taxonomy" id="1834163"/>
    <lineage>
        <taxon>Bacteria</taxon>
        <taxon>Pseudomonadati</taxon>
        <taxon>Bacteroidota</taxon>
        <taxon>Chitinophagia</taxon>
        <taxon>Chitinophagales</taxon>
        <taxon>Chitinophagaceae</taxon>
        <taxon>Flavihumibacter</taxon>
    </lineage>
</organism>
<name>A0ABR7M8M3_9BACT</name>
<sequence>MDTTVRLIAQKENVIKAETVIKIENLGEKINSDLPELRPTISADGNLLFFICENHPANTKYRSVPNSQDIWVSFRDEQGNWSEARHLSYPLNTAQYNAVYWISPDNNRILIRGAFVQGSYAGKGVSMSDLQEDGRWSQPQALNIKNYLKYDRGRQSGATMAHSGQTLLLYMAPEEGSSFNDIFVSHLHKDGYWTEPKSLGKKINAPETDEMTPYLAADGETLYFSSNREGGLGDNDIWMAKRLDDSWTKWSDPVNLGSPINTPNWDAFFNMDAGGEYAYLTTSEEGYGESDIVRVKLLEREKPDPVVLVSGNVYNKKTGEPLSADLLYETLPDGTQVGNGISNPIDGSFKIVLPYNKNYGIRATAKHFFSISEYLKLDSLIKEGYVEIHKDLYLVPVEIGQTVRLNNVFFDFDKWSLRPESFVELDRVVKLLKENPAIEIELSAHTDSRGSDEYNFKLSDNRARSVMEYILSKGIDASRLRSQGYGETKHLTTDETEAGHQLNRRVEFTILKG</sequence>
<dbReference type="Pfam" id="PF00691">
    <property type="entry name" value="OmpA"/>
    <property type="match status" value="1"/>
</dbReference>
<dbReference type="InterPro" id="IPR036737">
    <property type="entry name" value="OmpA-like_sf"/>
</dbReference>
<keyword evidence="3" id="KW-0998">Cell outer membrane</keyword>
<keyword evidence="2 4" id="KW-0472">Membrane</keyword>
<protein>
    <recommendedName>
        <fullName evidence="5">OmpA-like domain-containing protein</fullName>
    </recommendedName>
</protein>
<dbReference type="PANTHER" id="PTHR30329:SF21">
    <property type="entry name" value="LIPOPROTEIN YIAD-RELATED"/>
    <property type="match status" value="1"/>
</dbReference>
<evidence type="ECO:0000313" key="7">
    <source>
        <dbReference type="Proteomes" id="UP000765802"/>
    </source>
</evidence>
<dbReference type="SUPFAM" id="SSF82171">
    <property type="entry name" value="DPP6 N-terminal domain-like"/>
    <property type="match status" value="1"/>
</dbReference>
<evidence type="ECO:0000256" key="3">
    <source>
        <dbReference type="ARBA" id="ARBA00023237"/>
    </source>
</evidence>
<dbReference type="PANTHER" id="PTHR30329">
    <property type="entry name" value="STATOR ELEMENT OF FLAGELLAR MOTOR COMPLEX"/>
    <property type="match status" value="1"/>
</dbReference>
<comment type="subcellular location">
    <subcellularLocation>
        <location evidence="1">Cell outer membrane</location>
    </subcellularLocation>
</comment>
<evidence type="ECO:0000256" key="4">
    <source>
        <dbReference type="PROSITE-ProRule" id="PRU00473"/>
    </source>
</evidence>
<accession>A0ABR7M8M3</accession>
<dbReference type="PROSITE" id="PS51123">
    <property type="entry name" value="OMPA_2"/>
    <property type="match status" value="1"/>
</dbReference>
<dbReference type="PRINTS" id="PR01021">
    <property type="entry name" value="OMPADOMAIN"/>
</dbReference>
<reference evidence="6 7" key="1">
    <citation type="submission" date="2016-07" db="EMBL/GenBank/DDBJ databases">
        <title>Genome analysis of Flavihumibacter stibioxidans YS-17.</title>
        <authorList>
            <person name="Shi K."/>
            <person name="Han Y."/>
            <person name="Wang G."/>
        </authorList>
    </citation>
    <scope>NUCLEOTIDE SEQUENCE [LARGE SCALE GENOMIC DNA]</scope>
    <source>
        <strain evidence="6 7">YS-17</strain>
    </source>
</reference>